<dbReference type="Proteomes" id="UP000492821">
    <property type="component" value="Unassembled WGS sequence"/>
</dbReference>
<reference evidence="1" key="1">
    <citation type="journal article" date="2013" name="Genetics">
        <title>The draft genome and transcriptome of Panagrellus redivivus are shaped by the harsh demands of a free-living lifestyle.</title>
        <authorList>
            <person name="Srinivasan J."/>
            <person name="Dillman A.R."/>
            <person name="Macchietto M.G."/>
            <person name="Heikkinen L."/>
            <person name="Lakso M."/>
            <person name="Fracchia K.M."/>
            <person name="Antoshechkin I."/>
            <person name="Mortazavi A."/>
            <person name="Wong G."/>
            <person name="Sternberg P.W."/>
        </authorList>
    </citation>
    <scope>NUCLEOTIDE SEQUENCE [LARGE SCALE GENOMIC DNA]</scope>
    <source>
        <strain evidence="1">MT8872</strain>
    </source>
</reference>
<evidence type="ECO:0000313" key="1">
    <source>
        <dbReference type="Proteomes" id="UP000492821"/>
    </source>
</evidence>
<organism evidence="1 2">
    <name type="scientific">Panagrellus redivivus</name>
    <name type="common">Microworm</name>
    <dbReference type="NCBI Taxonomy" id="6233"/>
    <lineage>
        <taxon>Eukaryota</taxon>
        <taxon>Metazoa</taxon>
        <taxon>Ecdysozoa</taxon>
        <taxon>Nematoda</taxon>
        <taxon>Chromadorea</taxon>
        <taxon>Rhabditida</taxon>
        <taxon>Tylenchina</taxon>
        <taxon>Panagrolaimomorpha</taxon>
        <taxon>Panagrolaimoidea</taxon>
        <taxon>Panagrolaimidae</taxon>
        <taxon>Panagrellus</taxon>
    </lineage>
</organism>
<keyword evidence="1" id="KW-1185">Reference proteome</keyword>
<accession>A0A7E4V9D9</accession>
<reference evidence="2" key="2">
    <citation type="submission" date="2020-10" db="UniProtKB">
        <authorList>
            <consortium name="WormBaseParasite"/>
        </authorList>
    </citation>
    <scope>IDENTIFICATION</scope>
</reference>
<evidence type="ECO:0000313" key="2">
    <source>
        <dbReference type="WBParaSite" id="Pan_g17694.t1"/>
    </source>
</evidence>
<protein>
    <submittedName>
        <fullName evidence="2">CUB domain-containing protein</fullName>
    </submittedName>
</protein>
<dbReference type="WBParaSite" id="Pan_g17694.t1">
    <property type="protein sequence ID" value="Pan_g17694.t1"/>
    <property type="gene ID" value="Pan_g17694"/>
</dbReference>
<name>A0A7E4V9D9_PANRE</name>
<sequence>MYFDSGWITYLDARTGDIHECILPSLNKNNTTNCTFVTTDGAAHMILALTFNNDTTDEATVLEGVAFDRGTAFRTIMGRLFDPKWPCGRSQTADSELIDYVGKSTVCCSKFELLSISDNRITETCAEFTSLSTFSPFPGNISAVLSTEYKLYPNQCIDIRAVSFTAPKSLDYYLQPNENAVTCSSTATSCSQQLRAYADFQFQFSVYVTDFKDIMVNGIAGQLVMRNGQVYHDGDKPFTSTDKCWKQVMKDPTGNTYFTSNFCCKKFITTSRLTCTQYQITISAAGKNRLSLYARMSLQENLIVINVHKYYIHGGLPAVIQAATSGYSIKLCTFKSDEEGALCTLKLETGSTYDLSFIFGTAAHQTSVQVFTLAETTPLNWTVKDAEKSCSHRPNGTTNSHHHGHIQTERLNLNPGNVSDIVSHSTCCLSSHHFT</sequence>
<proteinExistence type="predicted"/>
<dbReference type="AlphaFoldDB" id="A0A7E4V9D9"/>